<evidence type="ECO:0000313" key="10">
    <source>
        <dbReference type="Proteomes" id="UP001251528"/>
    </source>
</evidence>
<dbReference type="EMBL" id="JASWJB010000567">
    <property type="protein sequence ID" value="KAK2589731.1"/>
    <property type="molecule type" value="Genomic_DNA"/>
</dbReference>
<dbReference type="PANTHER" id="PTHR33048:SF96">
    <property type="entry name" value="INTEGRAL MEMBRANE PROTEIN"/>
    <property type="match status" value="1"/>
</dbReference>
<evidence type="ECO:0000256" key="2">
    <source>
        <dbReference type="ARBA" id="ARBA00022692"/>
    </source>
</evidence>
<evidence type="ECO:0000256" key="5">
    <source>
        <dbReference type="ARBA" id="ARBA00038359"/>
    </source>
</evidence>
<feature type="domain" description="Rhodopsin" evidence="8">
    <location>
        <begin position="33"/>
        <end position="274"/>
    </location>
</feature>
<dbReference type="PANTHER" id="PTHR33048">
    <property type="entry name" value="PTH11-LIKE INTEGRAL MEMBRANE PROTEIN (AFU_ORTHOLOGUE AFUA_5G11245)"/>
    <property type="match status" value="1"/>
</dbReference>
<evidence type="ECO:0000256" key="7">
    <source>
        <dbReference type="SAM" id="Phobius"/>
    </source>
</evidence>
<dbReference type="InterPro" id="IPR049326">
    <property type="entry name" value="Rhodopsin_dom_fungi"/>
</dbReference>
<comment type="caution">
    <text evidence="9">The sequence shown here is derived from an EMBL/GenBank/DDBJ whole genome shotgun (WGS) entry which is preliminary data.</text>
</comment>
<proteinExistence type="inferred from homology"/>
<keyword evidence="10" id="KW-1185">Reference proteome</keyword>
<sequence length="404" mass="44479">MAGKTVDMNEYNGGSLVATCIALLVTSWIAFGLRSYTRVVLMKSYQADDWLMLVAQVIFTVACAFTLEGVRRGLGKHNLAVTNEEDRVAALMWQALTIVLYIMDMMFVKLSIGVFLLRLATQKVYIWTIRIALVIVTLWSIGIFIWNLFQCTPVEKQWDFRITTGHCATGDDIIAATYALSVMTVLSDWFFALIPIPMLWGVKMTKQAKATVIVILGLGVFASIATLIRLKFLSGLEELDDLMFSATDALIWSLVEPGVAIIASSLATIRPLLRSLKIRGFLSTDKTPSTGVSGPGRYAPGSRNVQGSMPGYGPNDVSLHSVAGKGEARSSKQVGITVDEYHASMNEASRPSDVKSEIFVIEGSKHSPTWSTQDLRPSNRSIDNLPDLESHGRDYQSRRGWGVQ</sequence>
<keyword evidence="4 7" id="KW-0472">Membrane</keyword>
<accession>A0AAJ0CFF6</accession>
<feature type="transmembrane region" description="Helical" evidence="7">
    <location>
        <begin position="124"/>
        <end position="149"/>
    </location>
</feature>
<protein>
    <recommendedName>
        <fullName evidence="8">Rhodopsin domain-containing protein</fullName>
    </recommendedName>
</protein>
<feature type="region of interest" description="Disordered" evidence="6">
    <location>
        <begin position="287"/>
        <end position="308"/>
    </location>
</feature>
<organism evidence="9 10">
    <name type="scientific">Conoideocrella luteorostrata</name>
    <dbReference type="NCBI Taxonomy" id="1105319"/>
    <lineage>
        <taxon>Eukaryota</taxon>
        <taxon>Fungi</taxon>
        <taxon>Dikarya</taxon>
        <taxon>Ascomycota</taxon>
        <taxon>Pezizomycotina</taxon>
        <taxon>Sordariomycetes</taxon>
        <taxon>Hypocreomycetidae</taxon>
        <taxon>Hypocreales</taxon>
        <taxon>Clavicipitaceae</taxon>
        <taxon>Conoideocrella</taxon>
    </lineage>
</organism>
<evidence type="ECO:0000256" key="6">
    <source>
        <dbReference type="SAM" id="MobiDB-lite"/>
    </source>
</evidence>
<dbReference type="InterPro" id="IPR052337">
    <property type="entry name" value="SAT4-like"/>
</dbReference>
<feature type="transmembrane region" description="Helical" evidence="7">
    <location>
        <begin position="90"/>
        <end position="117"/>
    </location>
</feature>
<feature type="compositionally biased region" description="Basic and acidic residues" evidence="6">
    <location>
        <begin position="388"/>
        <end position="397"/>
    </location>
</feature>
<evidence type="ECO:0000313" key="9">
    <source>
        <dbReference type="EMBL" id="KAK2589731.1"/>
    </source>
</evidence>
<feature type="transmembrane region" description="Helical" evidence="7">
    <location>
        <begin position="250"/>
        <end position="269"/>
    </location>
</feature>
<feature type="transmembrane region" description="Helical" evidence="7">
    <location>
        <begin position="212"/>
        <end position="230"/>
    </location>
</feature>
<keyword evidence="3 7" id="KW-1133">Transmembrane helix</keyword>
<feature type="transmembrane region" description="Helical" evidence="7">
    <location>
        <begin position="51"/>
        <end position="70"/>
    </location>
</feature>
<keyword evidence="2 7" id="KW-0812">Transmembrane</keyword>
<evidence type="ECO:0000259" key="8">
    <source>
        <dbReference type="Pfam" id="PF20684"/>
    </source>
</evidence>
<dbReference type="AlphaFoldDB" id="A0AAJ0CFF6"/>
<name>A0AAJ0CFF6_9HYPO</name>
<evidence type="ECO:0000256" key="3">
    <source>
        <dbReference type="ARBA" id="ARBA00022989"/>
    </source>
</evidence>
<reference evidence="9" key="1">
    <citation type="submission" date="2023-06" db="EMBL/GenBank/DDBJ databases">
        <title>Conoideocrella luteorostrata (Hypocreales: Clavicipitaceae), a potential biocontrol fungus for elongate hemlock scale in United States Christmas tree production areas.</title>
        <authorList>
            <person name="Barrett H."/>
            <person name="Lovett B."/>
            <person name="Macias A.M."/>
            <person name="Stajich J.E."/>
            <person name="Kasson M.T."/>
        </authorList>
    </citation>
    <scope>NUCLEOTIDE SEQUENCE</scope>
    <source>
        <strain evidence="9">ARSEF 14590</strain>
    </source>
</reference>
<comment type="subcellular location">
    <subcellularLocation>
        <location evidence="1">Membrane</location>
        <topology evidence="1">Multi-pass membrane protein</topology>
    </subcellularLocation>
</comment>
<gene>
    <name evidence="9" type="ORF">QQS21_012588</name>
</gene>
<dbReference type="Proteomes" id="UP001251528">
    <property type="component" value="Unassembled WGS sequence"/>
</dbReference>
<feature type="region of interest" description="Disordered" evidence="6">
    <location>
        <begin position="366"/>
        <end position="404"/>
    </location>
</feature>
<feature type="compositionally biased region" description="Polar residues" evidence="6">
    <location>
        <begin position="366"/>
        <end position="382"/>
    </location>
</feature>
<dbReference type="GO" id="GO:0016020">
    <property type="term" value="C:membrane"/>
    <property type="evidence" value="ECO:0007669"/>
    <property type="project" value="UniProtKB-SubCell"/>
</dbReference>
<evidence type="ECO:0000256" key="4">
    <source>
        <dbReference type="ARBA" id="ARBA00023136"/>
    </source>
</evidence>
<feature type="transmembrane region" description="Helical" evidence="7">
    <location>
        <begin position="178"/>
        <end position="200"/>
    </location>
</feature>
<feature type="transmembrane region" description="Helical" evidence="7">
    <location>
        <begin position="12"/>
        <end position="31"/>
    </location>
</feature>
<evidence type="ECO:0000256" key="1">
    <source>
        <dbReference type="ARBA" id="ARBA00004141"/>
    </source>
</evidence>
<dbReference type="Pfam" id="PF20684">
    <property type="entry name" value="Fung_rhodopsin"/>
    <property type="match status" value="1"/>
</dbReference>
<comment type="similarity">
    <text evidence="5">Belongs to the SAT4 family.</text>
</comment>